<dbReference type="Gene3D" id="3.40.190.10">
    <property type="entry name" value="Periplasmic binding protein-like II"/>
    <property type="match status" value="3"/>
</dbReference>
<name>A0A3D9H400_9PROT</name>
<keyword evidence="2" id="KW-1003">Cell membrane</keyword>
<evidence type="ECO:0000256" key="7">
    <source>
        <dbReference type="ARBA" id="ARBA00023180"/>
    </source>
</evidence>
<gene>
    <name evidence="10" type="ORF">DFP90_11643</name>
</gene>
<evidence type="ECO:0000256" key="6">
    <source>
        <dbReference type="ARBA" id="ARBA00023170"/>
    </source>
</evidence>
<dbReference type="GO" id="GO:0005886">
    <property type="term" value="C:plasma membrane"/>
    <property type="evidence" value="ECO:0007669"/>
    <property type="project" value="UniProtKB-SubCell"/>
</dbReference>
<sequence length="378" mass="42271">MPRFPFPSYLTALLLALPLFLGLPSPEAFGQEAAKKLTVAIVEIEPFVVRKDGKKDQWTGLGIELWTQIARDLELEYEFRPMTASIAKRSLQDGTADLAIGDFDINSEDYRHLEFGFPYLHSSFAIASLEREESAFPRIVERLFSNTILYILGVLVLLMVFGGTIFWLMEKDNNPEMFKIDHGRLRFLNGAIWSFLLVTAQEPDVFKNSSLRGRLFATGLLIIGITVSAGYIALITSSFTVSEMTVASHGEEDLANLRIVTPANSSGIDYLNRHHLRHNIFPNIHLAADALFDGSADAIVADGIELVYFARRHAEAPLAISPIHHETEYVSLLFPKNSPLVAETNTVLINFIESAVWNRLRTQYLGQKVSSELVAMNN</sequence>
<evidence type="ECO:0000256" key="3">
    <source>
        <dbReference type="ARBA" id="ARBA00022692"/>
    </source>
</evidence>
<keyword evidence="11" id="KW-1185">Reference proteome</keyword>
<keyword evidence="4 8" id="KW-1133">Transmembrane helix</keyword>
<evidence type="ECO:0000256" key="2">
    <source>
        <dbReference type="ARBA" id="ARBA00022475"/>
    </source>
</evidence>
<evidence type="ECO:0000256" key="8">
    <source>
        <dbReference type="SAM" id="Phobius"/>
    </source>
</evidence>
<accession>A0A3D9H400</accession>
<keyword evidence="5 8" id="KW-0472">Membrane</keyword>
<dbReference type="PANTHER" id="PTHR42643">
    <property type="entry name" value="IONOTROPIC RECEPTOR 20A-RELATED"/>
    <property type="match status" value="1"/>
</dbReference>
<proteinExistence type="predicted"/>
<keyword evidence="7" id="KW-0325">Glycoprotein</keyword>
<keyword evidence="3 8" id="KW-0812">Transmembrane</keyword>
<dbReference type="PANTHER" id="PTHR42643:SF24">
    <property type="entry name" value="IONOTROPIC RECEPTOR 60A"/>
    <property type="match status" value="1"/>
</dbReference>
<feature type="domain" description="Solute-binding protein family 3/N-terminal" evidence="9">
    <location>
        <begin position="36"/>
        <end position="368"/>
    </location>
</feature>
<keyword evidence="6" id="KW-0675">Receptor</keyword>
<comment type="subcellular location">
    <subcellularLocation>
        <location evidence="1">Cell membrane</location>
        <topology evidence="1">Multi-pass membrane protein</topology>
    </subcellularLocation>
</comment>
<comment type="caution">
    <text evidence="10">The sequence shown here is derived from an EMBL/GenBank/DDBJ whole genome shotgun (WGS) entry which is preliminary data.</text>
</comment>
<dbReference type="EMBL" id="QRDW01000016">
    <property type="protein sequence ID" value="RED44202.1"/>
    <property type="molecule type" value="Genomic_DNA"/>
</dbReference>
<feature type="transmembrane region" description="Helical" evidence="8">
    <location>
        <begin position="215"/>
        <end position="234"/>
    </location>
</feature>
<dbReference type="SMART" id="SM00062">
    <property type="entry name" value="PBPb"/>
    <property type="match status" value="1"/>
</dbReference>
<reference evidence="10 11" key="1">
    <citation type="submission" date="2018-07" db="EMBL/GenBank/DDBJ databases">
        <title>Genomic Encyclopedia of Type Strains, Phase III (KMG-III): the genomes of soil and plant-associated and newly described type strains.</title>
        <authorList>
            <person name="Whitman W."/>
        </authorList>
    </citation>
    <scope>NUCLEOTIDE SEQUENCE [LARGE SCALE GENOMIC DNA]</scope>
    <source>
        <strain evidence="10 11">CECT 8488</strain>
    </source>
</reference>
<dbReference type="RefSeq" id="WP_181905497.1">
    <property type="nucleotide sequence ID" value="NZ_QRDW01000016.1"/>
</dbReference>
<dbReference type="AlphaFoldDB" id="A0A3D9H400"/>
<dbReference type="InterPro" id="IPR001638">
    <property type="entry name" value="Solute-binding_3/MltF_N"/>
</dbReference>
<dbReference type="Proteomes" id="UP000256845">
    <property type="component" value="Unassembled WGS sequence"/>
</dbReference>
<evidence type="ECO:0000256" key="1">
    <source>
        <dbReference type="ARBA" id="ARBA00004651"/>
    </source>
</evidence>
<protein>
    <submittedName>
        <fullName evidence="10">Amino acid ABC transporter substrate-binding protein (PAAT family)</fullName>
    </submittedName>
</protein>
<feature type="transmembrane region" description="Helical" evidence="8">
    <location>
        <begin position="148"/>
        <end position="169"/>
    </location>
</feature>
<organism evidence="10 11">
    <name type="scientific">Aestuariispira insulae</name>
    <dbReference type="NCBI Taxonomy" id="1461337"/>
    <lineage>
        <taxon>Bacteria</taxon>
        <taxon>Pseudomonadati</taxon>
        <taxon>Pseudomonadota</taxon>
        <taxon>Alphaproteobacteria</taxon>
        <taxon>Rhodospirillales</taxon>
        <taxon>Kiloniellaceae</taxon>
        <taxon>Aestuariispira</taxon>
    </lineage>
</organism>
<evidence type="ECO:0000313" key="11">
    <source>
        <dbReference type="Proteomes" id="UP000256845"/>
    </source>
</evidence>
<dbReference type="InterPro" id="IPR052192">
    <property type="entry name" value="Insect_Ionotropic_Sensory_Rcpt"/>
</dbReference>
<dbReference type="SUPFAM" id="SSF53850">
    <property type="entry name" value="Periplasmic binding protein-like II"/>
    <property type="match status" value="1"/>
</dbReference>
<evidence type="ECO:0000256" key="4">
    <source>
        <dbReference type="ARBA" id="ARBA00022989"/>
    </source>
</evidence>
<evidence type="ECO:0000256" key="5">
    <source>
        <dbReference type="ARBA" id="ARBA00023136"/>
    </source>
</evidence>
<evidence type="ECO:0000259" key="9">
    <source>
        <dbReference type="SMART" id="SM00062"/>
    </source>
</evidence>
<dbReference type="Pfam" id="PF00497">
    <property type="entry name" value="SBP_bac_3"/>
    <property type="match status" value="1"/>
</dbReference>
<dbReference type="SUPFAM" id="SSF81324">
    <property type="entry name" value="Voltage-gated potassium channels"/>
    <property type="match status" value="1"/>
</dbReference>
<evidence type="ECO:0000313" key="10">
    <source>
        <dbReference type="EMBL" id="RED44202.1"/>
    </source>
</evidence>